<feature type="domain" description="Histone chaperone" evidence="5">
    <location>
        <begin position="388"/>
        <end position="423"/>
    </location>
</feature>
<feature type="compositionally biased region" description="Acidic residues" evidence="4">
    <location>
        <begin position="223"/>
        <end position="235"/>
    </location>
</feature>
<organism evidence="6 7">
    <name type="scientific">Salvia divinorum</name>
    <name type="common">Maria pastora</name>
    <name type="synonym">Diviner's sage</name>
    <dbReference type="NCBI Taxonomy" id="28513"/>
    <lineage>
        <taxon>Eukaryota</taxon>
        <taxon>Viridiplantae</taxon>
        <taxon>Streptophyta</taxon>
        <taxon>Embryophyta</taxon>
        <taxon>Tracheophyta</taxon>
        <taxon>Spermatophyta</taxon>
        <taxon>Magnoliopsida</taxon>
        <taxon>eudicotyledons</taxon>
        <taxon>Gunneridae</taxon>
        <taxon>Pentapetalae</taxon>
        <taxon>asterids</taxon>
        <taxon>lamiids</taxon>
        <taxon>Lamiales</taxon>
        <taxon>Lamiaceae</taxon>
        <taxon>Nepetoideae</taxon>
        <taxon>Mentheae</taxon>
        <taxon>Salviinae</taxon>
        <taxon>Salvia</taxon>
        <taxon>Salvia subgen. Calosphace</taxon>
    </lineage>
</organism>
<feature type="region of interest" description="Disordered" evidence="4">
    <location>
        <begin position="220"/>
        <end position="320"/>
    </location>
</feature>
<dbReference type="AlphaFoldDB" id="A0ABD1GEQ2"/>
<dbReference type="InterPro" id="IPR037647">
    <property type="entry name" value="HIRIP3"/>
</dbReference>
<dbReference type="InterPro" id="IPR019098">
    <property type="entry name" value="Histone_chaperone_domain_CHZ"/>
</dbReference>
<feature type="compositionally biased region" description="Acidic residues" evidence="4">
    <location>
        <begin position="469"/>
        <end position="510"/>
    </location>
</feature>
<dbReference type="Proteomes" id="UP001567538">
    <property type="component" value="Unassembled WGS sequence"/>
</dbReference>
<gene>
    <name evidence="6" type="ORF">AAHA92_26672</name>
</gene>
<feature type="compositionally biased region" description="Basic and acidic residues" evidence="4">
    <location>
        <begin position="427"/>
        <end position="468"/>
    </location>
</feature>
<keyword evidence="2" id="KW-0143">Chaperone</keyword>
<proteinExistence type="predicted"/>
<name>A0ABD1GEQ2_SALDI</name>
<feature type="region of interest" description="Disordered" evidence="4">
    <location>
        <begin position="70"/>
        <end position="114"/>
    </location>
</feature>
<comment type="caution">
    <text evidence="6">The sequence shown here is derived from an EMBL/GenBank/DDBJ whole genome shotgun (WGS) entry which is preliminary data.</text>
</comment>
<evidence type="ECO:0000256" key="3">
    <source>
        <dbReference type="ARBA" id="ARBA00023242"/>
    </source>
</evidence>
<dbReference type="SMART" id="SM01082">
    <property type="entry name" value="CHZ"/>
    <property type="match status" value="1"/>
</dbReference>
<dbReference type="PANTHER" id="PTHR15410">
    <property type="entry name" value="HIRA-INTERACTING PROTEIN 3"/>
    <property type="match status" value="1"/>
</dbReference>
<feature type="region of interest" description="Disordered" evidence="4">
    <location>
        <begin position="400"/>
        <end position="510"/>
    </location>
</feature>
<feature type="compositionally biased region" description="Polar residues" evidence="4">
    <location>
        <begin position="299"/>
        <end position="308"/>
    </location>
</feature>
<evidence type="ECO:0000259" key="5">
    <source>
        <dbReference type="SMART" id="SM01082"/>
    </source>
</evidence>
<feature type="compositionally biased region" description="Basic and acidic residues" evidence="4">
    <location>
        <begin position="83"/>
        <end position="97"/>
    </location>
</feature>
<protein>
    <submittedName>
        <fullName evidence="6">DNA ligase 1-like</fullName>
    </submittedName>
</protein>
<feature type="compositionally biased region" description="Polar residues" evidence="4">
    <location>
        <begin position="73"/>
        <end position="82"/>
    </location>
</feature>
<feature type="compositionally biased region" description="Acidic residues" evidence="4">
    <location>
        <begin position="289"/>
        <end position="298"/>
    </location>
</feature>
<dbReference type="PANTHER" id="PTHR15410:SF2">
    <property type="entry name" value="HIRA-INTERACTING PROTEIN 3"/>
    <property type="match status" value="1"/>
</dbReference>
<evidence type="ECO:0000256" key="4">
    <source>
        <dbReference type="SAM" id="MobiDB-lite"/>
    </source>
</evidence>
<keyword evidence="3" id="KW-0539">Nucleus</keyword>
<comment type="subcellular location">
    <subcellularLocation>
        <location evidence="1">Nucleus</location>
    </subcellularLocation>
</comment>
<evidence type="ECO:0000256" key="2">
    <source>
        <dbReference type="ARBA" id="ARBA00023186"/>
    </source>
</evidence>
<sequence length="510" mass="57783">MADGDVEKQALELQLERAVIARLQHFKDQADSLTLESVRRLLEKDLGLENFTLDAHKRFIRHFLEKIMEGADESNSNPTTGNMDKDEQSSMEEEKVLPKQQEAKSNPLKPCPGNEKMMEDSPIMGVLTAKSVVDTQPPLNESRVKKAILERAGHLQANSHNISLAGVRRLLEEDIGLDKNTLDAFKNFISQQVDQVLKGAKSGKDVKKKVDVKRRKLKKVNNEEDSDAPLSESDEMSYKVRTSKVAAPKRNLKNSEQPKKRKISENADIEVSPEKTPSKLAKRQKEEDNNSVEDESLSEDGQSQSSVERSALRKEKSTPVYGKQVENLKSIIKACGMSIPPVIYKKAKQAPDDRRETIVVKELEDILSREGLSKNPTEKEIKDCRKRKERAKELEGIDMSNIISSSRRRSTFSFVAPDKPLVRGKKDKVDVKDSIKKEINGKDLNDDNKGEEMGKEKEVEEEKEKEKDDAEEEKEKEESEEEEEDDGDDEEQDDGDESEEFDADDDEESD</sequence>
<feature type="compositionally biased region" description="Basic and acidic residues" evidence="4">
    <location>
        <begin position="272"/>
        <end position="288"/>
    </location>
</feature>
<reference evidence="6 7" key="1">
    <citation type="submission" date="2024-06" db="EMBL/GenBank/DDBJ databases">
        <title>A chromosome level genome sequence of Diviner's sage (Salvia divinorum).</title>
        <authorList>
            <person name="Ford S.A."/>
            <person name="Ro D.-K."/>
            <person name="Ness R.W."/>
            <person name="Phillips M.A."/>
        </authorList>
    </citation>
    <scope>NUCLEOTIDE SEQUENCE [LARGE SCALE GENOMIC DNA]</scope>
    <source>
        <strain evidence="6">SAF-2024a</strain>
        <tissue evidence="6">Leaf</tissue>
    </source>
</reference>
<accession>A0ABD1GEQ2</accession>
<evidence type="ECO:0000313" key="7">
    <source>
        <dbReference type="Proteomes" id="UP001567538"/>
    </source>
</evidence>
<dbReference type="EMBL" id="JBEAFC010000009">
    <property type="protein sequence ID" value="KAL1542599.1"/>
    <property type="molecule type" value="Genomic_DNA"/>
</dbReference>
<dbReference type="GO" id="GO:0005634">
    <property type="term" value="C:nucleus"/>
    <property type="evidence" value="ECO:0007669"/>
    <property type="project" value="UniProtKB-SubCell"/>
</dbReference>
<dbReference type="Pfam" id="PF09649">
    <property type="entry name" value="CHZ"/>
    <property type="match status" value="1"/>
</dbReference>
<evidence type="ECO:0000313" key="6">
    <source>
        <dbReference type="EMBL" id="KAL1542599.1"/>
    </source>
</evidence>
<evidence type="ECO:0000256" key="1">
    <source>
        <dbReference type="ARBA" id="ARBA00004123"/>
    </source>
</evidence>
<keyword evidence="7" id="KW-1185">Reference proteome</keyword>